<feature type="transmembrane region" description="Helical" evidence="1">
    <location>
        <begin position="224"/>
        <end position="246"/>
    </location>
</feature>
<dbReference type="GO" id="GO:0006508">
    <property type="term" value="P:proteolysis"/>
    <property type="evidence" value="ECO:0007669"/>
    <property type="project" value="UniProtKB-KW"/>
</dbReference>
<keyword evidence="1" id="KW-0472">Membrane</keyword>
<feature type="transmembrane region" description="Helical" evidence="1">
    <location>
        <begin position="201"/>
        <end position="218"/>
    </location>
</feature>
<feature type="transmembrane region" description="Helical" evidence="1">
    <location>
        <begin position="106"/>
        <end position="128"/>
    </location>
</feature>
<dbReference type="AlphaFoldDB" id="A0A849C1D3"/>
<evidence type="ECO:0000313" key="3">
    <source>
        <dbReference type="EMBL" id="NNH68809.1"/>
    </source>
</evidence>
<dbReference type="Pfam" id="PF02517">
    <property type="entry name" value="Rce1-like"/>
    <property type="match status" value="1"/>
</dbReference>
<keyword evidence="3" id="KW-0645">Protease</keyword>
<evidence type="ECO:0000313" key="4">
    <source>
        <dbReference type="Proteomes" id="UP000586827"/>
    </source>
</evidence>
<evidence type="ECO:0000256" key="1">
    <source>
        <dbReference type="SAM" id="Phobius"/>
    </source>
</evidence>
<keyword evidence="3" id="KW-0378">Hydrolase</keyword>
<keyword evidence="3" id="KW-0482">Metalloprotease</keyword>
<dbReference type="Proteomes" id="UP000586827">
    <property type="component" value="Unassembled WGS sequence"/>
</dbReference>
<comment type="caution">
    <text evidence="3">The sequence shown here is derived from an EMBL/GenBank/DDBJ whole genome shotgun (WGS) entry which is preliminary data.</text>
</comment>
<proteinExistence type="predicted"/>
<feature type="transmembrane region" description="Helical" evidence="1">
    <location>
        <begin position="253"/>
        <end position="272"/>
    </location>
</feature>
<keyword evidence="1" id="KW-0812">Transmembrane</keyword>
<dbReference type="RefSeq" id="WP_157553346.1">
    <property type="nucleotide sequence ID" value="NZ_JABELX010000001.1"/>
</dbReference>
<keyword evidence="4" id="KW-1185">Reference proteome</keyword>
<feature type="transmembrane region" description="Helical" evidence="1">
    <location>
        <begin position="169"/>
        <end position="189"/>
    </location>
</feature>
<name>A0A849C1D3_9NOCA</name>
<reference evidence="3 4" key="1">
    <citation type="submission" date="2020-05" db="EMBL/GenBank/DDBJ databases">
        <title>MicrobeNet Type strains.</title>
        <authorList>
            <person name="Nicholson A.C."/>
        </authorList>
    </citation>
    <scope>NUCLEOTIDE SEQUENCE [LARGE SCALE GENOMIC DNA]</scope>
    <source>
        <strain evidence="3 4">JCM 3224</strain>
    </source>
</reference>
<protein>
    <submittedName>
        <fullName evidence="3">CPBP family intramembrane metalloprotease</fullName>
    </submittedName>
</protein>
<organism evidence="3 4">
    <name type="scientific">Nocardia uniformis</name>
    <dbReference type="NCBI Taxonomy" id="53432"/>
    <lineage>
        <taxon>Bacteria</taxon>
        <taxon>Bacillati</taxon>
        <taxon>Actinomycetota</taxon>
        <taxon>Actinomycetes</taxon>
        <taxon>Mycobacteriales</taxon>
        <taxon>Nocardiaceae</taxon>
        <taxon>Nocardia</taxon>
    </lineage>
</organism>
<evidence type="ECO:0000259" key="2">
    <source>
        <dbReference type="Pfam" id="PF02517"/>
    </source>
</evidence>
<gene>
    <name evidence="3" type="ORF">HLB23_02780</name>
</gene>
<feature type="transmembrane region" description="Helical" evidence="1">
    <location>
        <begin position="140"/>
        <end position="157"/>
    </location>
</feature>
<feature type="transmembrane region" description="Helical" evidence="1">
    <location>
        <begin position="46"/>
        <end position="63"/>
    </location>
</feature>
<keyword evidence="1" id="KW-1133">Transmembrane helix</keyword>
<accession>A0A849C1D3</accession>
<dbReference type="GO" id="GO:0080120">
    <property type="term" value="P:CAAX-box protein maturation"/>
    <property type="evidence" value="ECO:0007669"/>
    <property type="project" value="UniProtKB-ARBA"/>
</dbReference>
<dbReference type="GO" id="GO:0004175">
    <property type="term" value="F:endopeptidase activity"/>
    <property type="evidence" value="ECO:0007669"/>
    <property type="project" value="UniProtKB-ARBA"/>
</dbReference>
<dbReference type="EMBL" id="JABELX010000001">
    <property type="protein sequence ID" value="NNH68809.1"/>
    <property type="molecule type" value="Genomic_DNA"/>
</dbReference>
<dbReference type="InterPro" id="IPR003675">
    <property type="entry name" value="Rce1/LyrA-like_dom"/>
</dbReference>
<feature type="transmembrane region" description="Helical" evidence="1">
    <location>
        <begin position="9"/>
        <end position="26"/>
    </location>
</feature>
<feature type="domain" description="CAAX prenyl protease 2/Lysostaphin resistance protein A-like" evidence="2">
    <location>
        <begin position="168"/>
        <end position="264"/>
    </location>
</feature>
<sequence length="273" mass="29977">MRTPRTDTALLLGGGAIYLAALAVLVGTGHTEVRFSADDSDTQPIWLLWIPAIAGLCLAWMVPPRESAADPFADTGTRALTIRTWLLAGAAVAFTVALYLSPATDIWFLALKALLLLAIPLALRIVTWREWARLDVRGRWLRPLPAVIAFVLVASVLRPGSEVATPDVLTIVVVFLINAVLEEVFYRFWLQTRLESRYGRWPAILVTSLLWASWHAAIHGGEGLAVDLAAVVLNIGVTGLFLGYLWSRHRNPWLNIVVHGFINAPIAMFIAMA</sequence>
<dbReference type="GO" id="GO:0008237">
    <property type="term" value="F:metallopeptidase activity"/>
    <property type="evidence" value="ECO:0007669"/>
    <property type="project" value="UniProtKB-KW"/>
</dbReference>
<feature type="transmembrane region" description="Helical" evidence="1">
    <location>
        <begin position="84"/>
        <end position="100"/>
    </location>
</feature>